<proteinExistence type="predicted"/>
<gene>
    <name evidence="1" type="ORF">BV22DRAFT_1129446</name>
</gene>
<protein>
    <submittedName>
        <fullName evidence="1">Uncharacterized protein</fullName>
    </submittedName>
</protein>
<accession>A0ACB8BGL2</accession>
<name>A0ACB8BGL2_9AGAM</name>
<dbReference type="Proteomes" id="UP000790709">
    <property type="component" value="Unassembled WGS sequence"/>
</dbReference>
<sequence>MNPSCSPPPRSPPTIPSASPTLPAKTQQHPESSAAREASPNQVPLTPVSSRQPPAPPTPPDSSSRNNSMSVSTSFSQLQSKPQPLSPSQNVNSSISPRSSLASHSSPVNMSLLSGNLVNMSPVPQDNGIVHSSTLNSTTLSSIPSFSDPRSSAFDFAYDHMFPESSDSQPSLSPDSLSQPLPGSSRSSQPTPNVYINGLPPHFPEQELFALARPFGEVKSVRSFTRHVSDKPTGYGFVLYGDVESAERCIEGLRKYRNLHPSFSKQVHRIPGTSFAQNGVPLPADLHDEDSFKARMEKLRDDSSTNLYIEGLPLSIDEDSLTALMLPHNIKSSRFFKTKLSDPPRIIAFVRLETRSAAEDTIERLHGRMVRGWNDPGCRISVRFADTAEQRELRRAERSTKSEDEQSPARLTIAQAALLNLRGQELQDNARKPPLIQRNRDISTIPLHPAALTGHHYPSPDLMTAARMLSASGPLASRNMTYPHLPTPLPSMQDLEFSPDMDVLLQSLQQSLDFNNGYINNSLGMSALENEYRIAQQAHLRALATATSLSSDQELPRGQTQAHNGFTPAEELILQAHARLQQQQQLQFRHQPPSMFERDSLALRHPSPLLDSSNSRSKLNAAAPCFDATSAYSSQRSYSQLGTNVQGASSRAKFSRETLPPISEDDFHAMGQHQLDAAPQCQPTQGRHHQRELSVGVGSRMKPPSRAIEIVPPSSSRRLVSDISLHNTRPQQQSTILGYPKSALQNQRAHLRSNTLPPSPLTNNQLNIQHTSNSTRSNSFSNPSNNHTSNDNPRTYIYSGNVAEPTEGLSDNYPSMQSKAHVYAQTSSSLEDQRPVFEREQAISPSLVSPALTYSSRTPSTLSPSTPFVGSFNSGHEEFDNISGEGEVKKLKVRSGTQ</sequence>
<dbReference type="EMBL" id="MU266413">
    <property type="protein sequence ID" value="KAH7924940.1"/>
    <property type="molecule type" value="Genomic_DNA"/>
</dbReference>
<organism evidence="1 2">
    <name type="scientific">Leucogyrophana mollusca</name>
    <dbReference type="NCBI Taxonomy" id="85980"/>
    <lineage>
        <taxon>Eukaryota</taxon>
        <taxon>Fungi</taxon>
        <taxon>Dikarya</taxon>
        <taxon>Basidiomycota</taxon>
        <taxon>Agaricomycotina</taxon>
        <taxon>Agaricomycetes</taxon>
        <taxon>Agaricomycetidae</taxon>
        <taxon>Boletales</taxon>
        <taxon>Boletales incertae sedis</taxon>
        <taxon>Leucogyrophana</taxon>
    </lineage>
</organism>
<reference evidence="1" key="1">
    <citation type="journal article" date="2021" name="New Phytol.">
        <title>Evolutionary innovations through gain and loss of genes in the ectomycorrhizal Boletales.</title>
        <authorList>
            <person name="Wu G."/>
            <person name="Miyauchi S."/>
            <person name="Morin E."/>
            <person name="Kuo A."/>
            <person name="Drula E."/>
            <person name="Varga T."/>
            <person name="Kohler A."/>
            <person name="Feng B."/>
            <person name="Cao Y."/>
            <person name="Lipzen A."/>
            <person name="Daum C."/>
            <person name="Hundley H."/>
            <person name="Pangilinan J."/>
            <person name="Johnson J."/>
            <person name="Barry K."/>
            <person name="LaButti K."/>
            <person name="Ng V."/>
            <person name="Ahrendt S."/>
            <person name="Min B."/>
            <person name="Choi I.G."/>
            <person name="Park H."/>
            <person name="Plett J.M."/>
            <person name="Magnuson J."/>
            <person name="Spatafora J.W."/>
            <person name="Nagy L.G."/>
            <person name="Henrissat B."/>
            <person name="Grigoriev I.V."/>
            <person name="Yang Z.L."/>
            <person name="Xu J."/>
            <person name="Martin F.M."/>
        </authorList>
    </citation>
    <scope>NUCLEOTIDE SEQUENCE</scope>
    <source>
        <strain evidence="1">KUC20120723A-06</strain>
    </source>
</reference>
<evidence type="ECO:0000313" key="1">
    <source>
        <dbReference type="EMBL" id="KAH7924940.1"/>
    </source>
</evidence>
<keyword evidence="2" id="KW-1185">Reference proteome</keyword>
<evidence type="ECO:0000313" key="2">
    <source>
        <dbReference type="Proteomes" id="UP000790709"/>
    </source>
</evidence>
<comment type="caution">
    <text evidence="1">The sequence shown here is derived from an EMBL/GenBank/DDBJ whole genome shotgun (WGS) entry which is preliminary data.</text>
</comment>